<dbReference type="Pfam" id="PF03006">
    <property type="entry name" value="HlyIII"/>
    <property type="match status" value="1"/>
</dbReference>
<dbReference type="PANTHER" id="PTHR20855:SF3">
    <property type="entry name" value="LD03007P"/>
    <property type="match status" value="1"/>
</dbReference>
<keyword evidence="5" id="KW-0479">Metal-binding</keyword>
<feature type="transmembrane region" description="Helical" evidence="7">
    <location>
        <begin position="253"/>
        <end position="270"/>
    </location>
</feature>
<dbReference type="Proteomes" id="UP000255284">
    <property type="component" value="Unassembled WGS sequence"/>
</dbReference>
<keyword evidence="5" id="KW-0862">Zinc</keyword>
<dbReference type="GO" id="GO:0016020">
    <property type="term" value="C:membrane"/>
    <property type="evidence" value="ECO:0007669"/>
    <property type="project" value="UniProtKB-SubCell"/>
</dbReference>
<keyword evidence="3 7" id="KW-1133">Transmembrane helix</keyword>
<feature type="transmembrane region" description="Helical" evidence="7">
    <location>
        <begin position="186"/>
        <end position="205"/>
    </location>
</feature>
<proteinExistence type="predicted"/>
<name>A0A8G2M564_9ACTO</name>
<feature type="transmembrane region" description="Helical" evidence="7">
    <location>
        <begin position="211"/>
        <end position="232"/>
    </location>
</feature>
<feature type="transmembrane region" description="Helical" evidence="7">
    <location>
        <begin position="360"/>
        <end position="383"/>
    </location>
</feature>
<reference evidence="8 9" key="1">
    <citation type="submission" date="2018-06" db="EMBL/GenBank/DDBJ databases">
        <authorList>
            <consortium name="Pathogen Informatics"/>
            <person name="Doyle S."/>
        </authorList>
    </citation>
    <scope>NUCLEOTIDE SEQUENCE [LARGE SCALE GENOMIC DNA]</scope>
    <source>
        <strain evidence="8 9">NCTC11819</strain>
    </source>
</reference>
<feature type="binding site" evidence="5">
    <location>
        <position position="233"/>
    </location>
    <ligand>
        <name>Zn(2+)</name>
        <dbReference type="ChEBI" id="CHEBI:29105"/>
    </ligand>
</feature>
<dbReference type="GeneID" id="61168959"/>
<feature type="binding site" evidence="5">
    <location>
        <position position="365"/>
    </location>
    <ligand>
        <name>Zn(2+)</name>
        <dbReference type="ChEBI" id="CHEBI:29105"/>
    </ligand>
</feature>
<feature type="binding site" evidence="5">
    <location>
        <position position="361"/>
    </location>
    <ligand>
        <name>Zn(2+)</name>
        <dbReference type="ChEBI" id="CHEBI:29105"/>
    </ligand>
</feature>
<evidence type="ECO:0000256" key="3">
    <source>
        <dbReference type="ARBA" id="ARBA00022989"/>
    </source>
</evidence>
<dbReference type="InterPro" id="IPR004254">
    <property type="entry name" value="AdipoR/HlyIII-related"/>
</dbReference>
<feature type="transmembrane region" description="Helical" evidence="7">
    <location>
        <begin position="302"/>
        <end position="322"/>
    </location>
</feature>
<organism evidence="8 9">
    <name type="scientific">Mobiluncus mulieris</name>
    <dbReference type="NCBI Taxonomy" id="2052"/>
    <lineage>
        <taxon>Bacteria</taxon>
        <taxon>Bacillati</taxon>
        <taxon>Actinomycetota</taxon>
        <taxon>Actinomycetes</taxon>
        <taxon>Actinomycetales</taxon>
        <taxon>Actinomycetaceae</taxon>
        <taxon>Mobiluncus</taxon>
    </lineage>
</organism>
<dbReference type="PANTHER" id="PTHR20855">
    <property type="entry name" value="ADIPOR/PROGESTIN RECEPTOR-RELATED"/>
    <property type="match status" value="1"/>
</dbReference>
<protein>
    <submittedName>
        <fullName evidence="8">Hemolysin</fullName>
    </submittedName>
</protein>
<feature type="transmembrane region" description="Helical" evidence="7">
    <location>
        <begin position="328"/>
        <end position="348"/>
    </location>
</feature>
<feature type="transmembrane region" description="Helical" evidence="7">
    <location>
        <begin position="276"/>
        <end position="295"/>
    </location>
</feature>
<gene>
    <name evidence="8" type="primary">yqfA</name>
    <name evidence="8" type="ORF">NCTC11819_00964</name>
</gene>
<keyword evidence="4 7" id="KW-0472">Membrane</keyword>
<dbReference type="GO" id="GO:0046872">
    <property type="term" value="F:metal ion binding"/>
    <property type="evidence" value="ECO:0007669"/>
    <property type="project" value="UniProtKB-KW"/>
</dbReference>
<evidence type="ECO:0000256" key="6">
    <source>
        <dbReference type="SAM" id="MobiDB-lite"/>
    </source>
</evidence>
<evidence type="ECO:0000256" key="4">
    <source>
        <dbReference type="ARBA" id="ARBA00023136"/>
    </source>
</evidence>
<comment type="subcellular location">
    <subcellularLocation>
        <location evidence="1">Membrane</location>
        <topology evidence="1">Multi-pass membrane protein</topology>
    </subcellularLocation>
</comment>
<evidence type="ECO:0000313" key="9">
    <source>
        <dbReference type="Proteomes" id="UP000255284"/>
    </source>
</evidence>
<sequence>MVPAPENPGNTGNSAGSPVSAAVCGVPADAGVLAAAPVAPIHEVPSAVSAASPTSAAPVAPVHEVPPATSAASPTSIAPAAPVHEVPPATSAASPTSTAPVAPVHEVPPATLDFVPEATAAPIPIYGSDVHTAHPDATTAHLERRNRLSQRIPKGFPHPINPKTGRPYRFPRWDWKTMRRKPALRGWIHTVATPLSLAASIVLLVLAPWGLKAACAIYLAASLVLFAMSAVYHQGSWSRRVDGVLRRFDHANIFLLIAGTYTPVSVGLLTPSQATILLSVVWVGAVLGIAVSLIWPGSPRWFSTLLYVILGWAAVMYLPQIFAASLPAFWLLVAGGLAYTVGAVVYALKWPNPSQKYFGFHEIFHSWTVAAWACHCVAAYFSVLS</sequence>
<evidence type="ECO:0000256" key="7">
    <source>
        <dbReference type="SAM" id="Phobius"/>
    </source>
</evidence>
<evidence type="ECO:0000256" key="1">
    <source>
        <dbReference type="ARBA" id="ARBA00004141"/>
    </source>
</evidence>
<dbReference type="RefSeq" id="WP_174222563.1">
    <property type="nucleotide sequence ID" value="NZ_JACHMA010000001.1"/>
</dbReference>
<feature type="region of interest" description="Disordered" evidence="6">
    <location>
        <begin position="58"/>
        <end position="104"/>
    </location>
</feature>
<evidence type="ECO:0000256" key="2">
    <source>
        <dbReference type="ARBA" id="ARBA00022692"/>
    </source>
</evidence>
<evidence type="ECO:0000313" key="8">
    <source>
        <dbReference type="EMBL" id="STO16397.1"/>
    </source>
</evidence>
<accession>A0A8G2M564</accession>
<dbReference type="EMBL" id="UGGQ01000006">
    <property type="protein sequence ID" value="STO16397.1"/>
    <property type="molecule type" value="Genomic_DNA"/>
</dbReference>
<keyword evidence="2 7" id="KW-0812">Transmembrane</keyword>
<comment type="caution">
    <text evidence="8">The sequence shown here is derived from an EMBL/GenBank/DDBJ whole genome shotgun (WGS) entry which is preliminary data.</text>
</comment>
<dbReference type="AlphaFoldDB" id="A0A8G2M564"/>
<evidence type="ECO:0000256" key="5">
    <source>
        <dbReference type="PIRSR" id="PIRSR604254-1"/>
    </source>
</evidence>